<evidence type="ECO:0000313" key="1">
    <source>
        <dbReference type="EMBL" id="KKM88862.1"/>
    </source>
</evidence>
<sequence>MSYYSPLSFARTSINRAIVADFTERYDDDTGWTLSANMTISSGVLNYTAVPRTPETSFKSLGLTLSDTLWYADWDYTETADTATDNFSWGVFCLCAGTGNPRTATQDAMMWRVVENHTDYRILITGRDGSTDTNSAQSSDILQSASKRFPRLKRTSSTGAAGQIFSDSARTSELVTGVTVTIDSLDAQSLTHIHHASDTTSNSETVTAEMDNSKVFNAVAP</sequence>
<protein>
    <submittedName>
        <fullName evidence="1">Uncharacterized protein</fullName>
    </submittedName>
</protein>
<comment type="caution">
    <text evidence="1">The sequence shown here is derived from an EMBL/GenBank/DDBJ whole genome shotgun (WGS) entry which is preliminary data.</text>
</comment>
<dbReference type="AlphaFoldDB" id="A0A0F9P604"/>
<proteinExistence type="predicted"/>
<dbReference type="EMBL" id="LAZR01006903">
    <property type="protein sequence ID" value="KKM88862.1"/>
    <property type="molecule type" value="Genomic_DNA"/>
</dbReference>
<name>A0A0F9P604_9ZZZZ</name>
<gene>
    <name evidence="1" type="ORF">LCGC14_1254410</name>
</gene>
<organism evidence="1">
    <name type="scientific">marine sediment metagenome</name>
    <dbReference type="NCBI Taxonomy" id="412755"/>
    <lineage>
        <taxon>unclassified sequences</taxon>
        <taxon>metagenomes</taxon>
        <taxon>ecological metagenomes</taxon>
    </lineage>
</organism>
<reference evidence="1" key="1">
    <citation type="journal article" date="2015" name="Nature">
        <title>Complex archaea that bridge the gap between prokaryotes and eukaryotes.</title>
        <authorList>
            <person name="Spang A."/>
            <person name="Saw J.H."/>
            <person name="Jorgensen S.L."/>
            <person name="Zaremba-Niedzwiedzka K."/>
            <person name="Martijn J."/>
            <person name="Lind A.E."/>
            <person name="van Eijk R."/>
            <person name="Schleper C."/>
            <person name="Guy L."/>
            <person name="Ettema T.J."/>
        </authorList>
    </citation>
    <scope>NUCLEOTIDE SEQUENCE</scope>
</reference>
<accession>A0A0F9P604</accession>